<feature type="region of interest" description="Disordered" evidence="1">
    <location>
        <begin position="1"/>
        <end position="77"/>
    </location>
</feature>
<evidence type="ECO:0000313" key="3">
    <source>
        <dbReference type="Proteomes" id="UP000014500"/>
    </source>
</evidence>
<feature type="compositionally biased region" description="Pro residues" evidence="1">
    <location>
        <begin position="8"/>
        <end position="17"/>
    </location>
</feature>
<protein>
    <submittedName>
        <fullName evidence="2">Uncharacterized protein</fullName>
    </submittedName>
</protein>
<reference evidence="3" key="1">
    <citation type="submission" date="2011-05" db="EMBL/GenBank/DDBJ databases">
        <authorList>
            <person name="Richards S.R."/>
            <person name="Qu J."/>
            <person name="Jiang H."/>
            <person name="Jhangiani S.N."/>
            <person name="Agravi P."/>
            <person name="Goodspeed R."/>
            <person name="Gross S."/>
            <person name="Mandapat C."/>
            <person name="Jackson L."/>
            <person name="Mathew T."/>
            <person name="Pu L."/>
            <person name="Thornton R."/>
            <person name="Saada N."/>
            <person name="Wilczek-Boney K.B."/>
            <person name="Lee S."/>
            <person name="Kovar C."/>
            <person name="Wu Y."/>
            <person name="Scherer S.E."/>
            <person name="Worley K.C."/>
            <person name="Muzny D.M."/>
            <person name="Gibbs R."/>
        </authorList>
    </citation>
    <scope>NUCLEOTIDE SEQUENCE</scope>
    <source>
        <strain evidence="3">Brora</strain>
    </source>
</reference>
<dbReference type="OMA" id="KSWIMAI"/>
<keyword evidence="3" id="KW-1185">Reference proteome</keyword>
<name>T1JGB8_STRMM</name>
<sequence>MTAISNTLPPPPFPPTASPMSGQEQDQSPNDQQYKVAPPPPMPQGYLPPPPPYSESRHYDNNPIAPRTVSVQPSTYPMAPNNTTVVIRDGGGRGGSHMDGFATGLLMGNMLNAGPSWGWGLGWGWGGHYGHSWGGGVGFYNNDSDIHINNHTQINNYSHYDNHTIDNDYNINNTDVSAAGDCHGSVVGGLGVDVIGDDYNYDGDYDMGGYDGGVGGDAFDAGCDFAF</sequence>
<dbReference type="Proteomes" id="UP000014500">
    <property type="component" value="Unassembled WGS sequence"/>
</dbReference>
<reference evidence="2" key="2">
    <citation type="submission" date="2015-02" db="UniProtKB">
        <authorList>
            <consortium name="EnsemblMetazoa"/>
        </authorList>
    </citation>
    <scope>IDENTIFICATION</scope>
</reference>
<dbReference type="AlphaFoldDB" id="T1JGB8"/>
<accession>T1JGB8</accession>
<dbReference type="EMBL" id="JH432201">
    <property type="status" value="NOT_ANNOTATED_CDS"/>
    <property type="molecule type" value="Genomic_DNA"/>
</dbReference>
<feature type="compositionally biased region" description="Polar residues" evidence="1">
    <location>
        <begin position="18"/>
        <end position="33"/>
    </location>
</feature>
<dbReference type="EnsemblMetazoa" id="SMAR012889-RA">
    <property type="protein sequence ID" value="SMAR012889-PA"/>
    <property type="gene ID" value="SMAR012889"/>
</dbReference>
<feature type="compositionally biased region" description="Pro residues" evidence="1">
    <location>
        <begin position="37"/>
        <end position="53"/>
    </location>
</feature>
<evidence type="ECO:0000256" key="1">
    <source>
        <dbReference type="SAM" id="MobiDB-lite"/>
    </source>
</evidence>
<dbReference type="eggNOG" id="ENOG502TKXQ">
    <property type="taxonomic scope" value="Eukaryota"/>
</dbReference>
<proteinExistence type="predicted"/>
<dbReference type="HOGENOM" id="CLU_1221054_0_0_1"/>
<evidence type="ECO:0000313" key="2">
    <source>
        <dbReference type="EnsemblMetazoa" id="SMAR012889-PA"/>
    </source>
</evidence>
<organism evidence="2 3">
    <name type="scientific">Strigamia maritima</name>
    <name type="common">European centipede</name>
    <name type="synonym">Geophilus maritimus</name>
    <dbReference type="NCBI Taxonomy" id="126957"/>
    <lineage>
        <taxon>Eukaryota</taxon>
        <taxon>Metazoa</taxon>
        <taxon>Ecdysozoa</taxon>
        <taxon>Arthropoda</taxon>
        <taxon>Myriapoda</taxon>
        <taxon>Chilopoda</taxon>
        <taxon>Pleurostigmophora</taxon>
        <taxon>Geophilomorpha</taxon>
        <taxon>Linotaeniidae</taxon>
        <taxon>Strigamia</taxon>
    </lineage>
</organism>